<dbReference type="AlphaFoldDB" id="A0A4Y8IT37"/>
<dbReference type="Pfam" id="PF10026">
    <property type="entry name" value="DUF2268"/>
    <property type="match status" value="1"/>
</dbReference>
<dbReference type="RefSeq" id="WP_134338932.1">
    <property type="nucleotide sequence ID" value="NZ_SOPW01000003.1"/>
</dbReference>
<dbReference type="InterPro" id="IPR018728">
    <property type="entry name" value="DUF2268"/>
</dbReference>
<dbReference type="Proteomes" id="UP000297975">
    <property type="component" value="Unassembled WGS sequence"/>
</dbReference>
<dbReference type="EMBL" id="SOPW01000003">
    <property type="protein sequence ID" value="TFB23871.1"/>
    <property type="molecule type" value="Genomic_DNA"/>
</dbReference>
<gene>
    <name evidence="3" type="ORF">E3U55_03385</name>
</gene>
<reference evidence="3 4" key="1">
    <citation type="submission" date="2019-03" db="EMBL/GenBank/DDBJ databases">
        <authorList>
            <person name="He R.-H."/>
        </authorList>
    </citation>
    <scope>NUCLEOTIDE SEQUENCE [LARGE SCALE GENOMIC DNA]</scope>
    <source>
        <strain evidence="4">SH 714</strain>
    </source>
</reference>
<proteinExistence type="predicted"/>
<keyword evidence="3" id="KW-0645">Protease</keyword>
<organism evidence="3 4">
    <name type="scientific">Filobacillus milosensis</name>
    <dbReference type="NCBI Taxonomy" id="94137"/>
    <lineage>
        <taxon>Bacteria</taxon>
        <taxon>Bacillati</taxon>
        <taxon>Bacillota</taxon>
        <taxon>Bacilli</taxon>
        <taxon>Bacillales</taxon>
        <taxon>Bacillaceae</taxon>
        <taxon>Filobacillus</taxon>
    </lineage>
</organism>
<evidence type="ECO:0000313" key="3">
    <source>
        <dbReference type="EMBL" id="TFB23871.1"/>
    </source>
</evidence>
<feature type="domain" description="DUF2268" evidence="2">
    <location>
        <begin position="163"/>
        <end position="302"/>
    </location>
</feature>
<feature type="signal peptide" evidence="1">
    <location>
        <begin position="1"/>
        <end position="27"/>
    </location>
</feature>
<comment type="caution">
    <text evidence="3">The sequence shown here is derived from an EMBL/GenBank/DDBJ whole genome shotgun (WGS) entry which is preliminary data.</text>
</comment>
<keyword evidence="3" id="KW-0378">Hydrolase</keyword>
<dbReference type="GO" id="GO:0008233">
    <property type="term" value="F:peptidase activity"/>
    <property type="evidence" value="ECO:0007669"/>
    <property type="project" value="UniProtKB-KW"/>
</dbReference>
<evidence type="ECO:0000259" key="2">
    <source>
        <dbReference type="Pfam" id="PF10026"/>
    </source>
</evidence>
<dbReference type="OrthoDB" id="1437293at2"/>
<dbReference type="PROSITE" id="PS51257">
    <property type="entry name" value="PROKAR_LIPOPROTEIN"/>
    <property type="match status" value="1"/>
</dbReference>
<accession>A0A4Y8IT37</accession>
<protein>
    <submittedName>
        <fullName evidence="3">Zn-dependent protease</fullName>
    </submittedName>
</protein>
<keyword evidence="1" id="KW-0732">Signal</keyword>
<evidence type="ECO:0000256" key="1">
    <source>
        <dbReference type="SAM" id="SignalP"/>
    </source>
</evidence>
<feature type="chain" id="PRO_5039234465" evidence="1">
    <location>
        <begin position="28"/>
        <end position="310"/>
    </location>
</feature>
<dbReference type="GO" id="GO:0006508">
    <property type="term" value="P:proteolysis"/>
    <property type="evidence" value="ECO:0007669"/>
    <property type="project" value="UniProtKB-KW"/>
</dbReference>
<keyword evidence="4" id="KW-1185">Reference proteome</keyword>
<sequence>MRSKKILINNLLIIFSALLILSSCENKEDDITVSFEHPDTGQPFQIVNAYKLYNDYFEKATQDKQQKNIKELYQSIIIDPIYDQCFADGEYLHLVDLFLNNTQNDYTALKNLIQDIDQEHVSKVIKNALFTSSEYLLVQINTTVCVVPVVELKTPSNLVTVGSGKIMFFYTGHFNEDTLKTGIAHEYHHSVWTHKYFSSEGLTTFLDNIVFEGKAVAFEKLVHPDGSFFPVYPYYSLTHWEMIEPHSSVKDINRYIEIMFGGGDLPRFYGYSVGYKMVKSYLDKHPNLTPSEWLGVSSEEIYDEADFLSK</sequence>
<evidence type="ECO:0000313" key="4">
    <source>
        <dbReference type="Proteomes" id="UP000297975"/>
    </source>
</evidence>
<name>A0A4Y8IT37_9BACI</name>